<accession>A0ABQ8UU93</accession>
<sequence>MECGIGSSIGKLRAPPVSDKTGMTNYGDPNYWDSRYTEANAPFDWYLSYEHLRPIFAKYARPDSRILHIGCGNSRVCDAMYDDGYHRVTNIDISDVVIHQMRQQHNNAHDGMTFERMDVRKLDFPSESFQFIFDKGTVDAILCGTDSYENLAQMNKELSRVLAPGGVFVSVSYGLPENRLQHFENTEFNWTVVHEELRREEQGDAYHVYVMTKRGPNVPHVEDDE</sequence>
<dbReference type="PANTHER" id="PTHR12176">
    <property type="entry name" value="SAM-DEPENDENT METHYLTRANSFERASE SUPERFAMILY PROTEIN"/>
    <property type="match status" value="1"/>
</dbReference>
<dbReference type="Proteomes" id="UP001141327">
    <property type="component" value="Unassembled WGS sequence"/>
</dbReference>
<evidence type="ECO:0000256" key="3">
    <source>
        <dbReference type="ARBA" id="ARBA00022679"/>
    </source>
</evidence>
<keyword evidence="3" id="KW-0808">Transferase</keyword>
<evidence type="ECO:0000256" key="2">
    <source>
        <dbReference type="ARBA" id="ARBA00022603"/>
    </source>
</evidence>
<dbReference type="EMBL" id="JAPMOS010000006">
    <property type="protein sequence ID" value="KAJ4461641.1"/>
    <property type="molecule type" value="Genomic_DNA"/>
</dbReference>
<dbReference type="InterPro" id="IPR013216">
    <property type="entry name" value="Methyltransf_11"/>
</dbReference>
<dbReference type="InterPro" id="IPR051419">
    <property type="entry name" value="Lys/N-term_MeTrsfase_sf"/>
</dbReference>
<proteinExistence type="inferred from homology"/>
<evidence type="ECO:0000259" key="4">
    <source>
        <dbReference type="Pfam" id="PF08241"/>
    </source>
</evidence>
<keyword evidence="6" id="KW-1185">Reference proteome</keyword>
<keyword evidence="2" id="KW-0489">Methyltransferase</keyword>
<evidence type="ECO:0000256" key="1">
    <source>
        <dbReference type="ARBA" id="ARBA00008361"/>
    </source>
</evidence>
<reference evidence="5" key="1">
    <citation type="journal article" date="2022" name="bioRxiv">
        <title>Genomics of Preaxostyla Flagellates Illuminates Evolutionary Transitions and the Path Towards Mitochondrial Loss.</title>
        <authorList>
            <person name="Novak L.V.F."/>
            <person name="Treitli S.C."/>
            <person name="Pyrih J."/>
            <person name="Halakuc P."/>
            <person name="Pipaliya S.V."/>
            <person name="Vacek V."/>
            <person name="Brzon O."/>
            <person name="Soukal P."/>
            <person name="Eme L."/>
            <person name="Dacks J.B."/>
            <person name="Karnkowska A."/>
            <person name="Elias M."/>
            <person name="Hampl V."/>
        </authorList>
    </citation>
    <scope>NUCLEOTIDE SEQUENCE</scope>
    <source>
        <strain evidence="5">RCP-MX</strain>
    </source>
</reference>
<feature type="domain" description="Methyltransferase type 11" evidence="4">
    <location>
        <begin position="67"/>
        <end position="169"/>
    </location>
</feature>
<dbReference type="CDD" id="cd02440">
    <property type="entry name" value="AdoMet_MTases"/>
    <property type="match status" value="1"/>
</dbReference>
<dbReference type="InterPro" id="IPR029063">
    <property type="entry name" value="SAM-dependent_MTases_sf"/>
</dbReference>
<evidence type="ECO:0000313" key="6">
    <source>
        <dbReference type="Proteomes" id="UP001141327"/>
    </source>
</evidence>
<dbReference type="Gene3D" id="3.40.50.150">
    <property type="entry name" value="Vaccinia Virus protein VP39"/>
    <property type="match status" value="1"/>
</dbReference>
<comment type="caution">
    <text evidence="5">The sequence shown here is derived from an EMBL/GenBank/DDBJ whole genome shotgun (WGS) entry which is preliminary data.</text>
</comment>
<protein>
    <recommendedName>
        <fullName evidence="4">Methyltransferase type 11 domain-containing protein</fullName>
    </recommendedName>
</protein>
<gene>
    <name evidence="5" type="ORF">PAPYR_1754</name>
</gene>
<name>A0ABQ8UU93_9EUKA</name>
<dbReference type="Pfam" id="PF08241">
    <property type="entry name" value="Methyltransf_11"/>
    <property type="match status" value="1"/>
</dbReference>
<organism evidence="5 6">
    <name type="scientific">Paratrimastix pyriformis</name>
    <dbReference type="NCBI Taxonomy" id="342808"/>
    <lineage>
        <taxon>Eukaryota</taxon>
        <taxon>Metamonada</taxon>
        <taxon>Preaxostyla</taxon>
        <taxon>Paratrimastigidae</taxon>
        <taxon>Paratrimastix</taxon>
    </lineage>
</organism>
<evidence type="ECO:0000313" key="5">
    <source>
        <dbReference type="EMBL" id="KAJ4461641.1"/>
    </source>
</evidence>
<comment type="similarity">
    <text evidence="1">Belongs to the methyltransferase superfamily.</text>
</comment>
<dbReference type="SUPFAM" id="SSF53335">
    <property type="entry name" value="S-adenosyl-L-methionine-dependent methyltransferases"/>
    <property type="match status" value="1"/>
</dbReference>